<name>A0A239E2N3_9ACTN</name>
<protein>
    <submittedName>
        <fullName evidence="1">Uncharacterized protein</fullName>
    </submittedName>
</protein>
<dbReference type="Proteomes" id="UP000198282">
    <property type="component" value="Unassembled WGS sequence"/>
</dbReference>
<reference evidence="1 2" key="1">
    <citation type="submission" date="2017-06" db="EMBL/GenBank/DDBJ databases">
        <authorList>
            <person name="Kim H.J."/>
            <person name="Triplett B.A."/>
        </authorList>
    </citation>
    <scope>NUCLEOTIDE SEQUENCE [LARGE SCALE GENOMIC DNA]</scope>
    <source>
        <strain evidence="1 2">CGMCC 4.2132</strain>
    </source>
</reference>
<organism evidence="1 2">
    <name type="scientific">Streptosporangium subroseum</name>
    <dbReference type="NCBI Taxonomy" id="106412"/>
    <lineage>
        <taxon>Bacteria</taxon>
        <taxon>Bacillati</taxon>
        <taxon>Actinomycetota</taxon>
        <taxon>Actinomycetes</taxon>
        <taxon>Streptosporangiales</taxon>
        <taxon>Streptosporangiaceae</taxon>
        <taxon>Streptosporangium</taxon>
    </lineage>
</organism>
<accession>A0A239E2N3</accession>
<evidence type="ECO:0000313" key="2">
    <source>
        <dbReference type="Proteomes" id="UP000198282"/>
    </source>
</evidence>
<sequence length="63" mass="6894">MSGLNIEELSKDDEIILWAGLGGMITSRVEAVRIEEDGQVFVTCEELEWADLTAPIGTEVELA</sequence>
<gene>
    <name evidence="1" type="ORF">SAMN05216276_1008162</name>
</gene>
<dbReference type="AlphaFoldDB" id="A0A239E2N3"/>
<keyword evidence="2" id="KW-1185">Reference proteome</keyword>
<proteinExistence type="predicted"/>
<dbReference type="EMBL" id="FZOD01000008">
    <property type="protein sequence ID" value="SNS38114.1"/>
    <property type="molecule type" value="Genomic_DNA"/>
</dbReference>
<dbReference type="RefSeq" id="WP_089207157.1">
    <property type="nucleotide sequence ID" value="NZ_FZOD01000008.1"/>
</dbReference>
<evidence type="ECO:0000313" key="1">
    <source>
        <dbReference type="EMBL" id="SNS38114.1"/>
    </source>
</evidence>